<dbReference type="Pfam" id="PF12528">
    <property type="entry name" value="T2SSppdC"/>
    <property type="match status" value="1"/>
</dbReference>
<keyword evidence="6" id="KW-1185">Reference proteome</keyword>
<dbReference type="Pfam" id="PF07963">
    <property type="entry name" value="N_methyl"/>
    <property type="match status" value="1"/>
</dbReference>
<evidence type="ECO:0000313" key="6">
    <source>
        <dbReference type="Proteomes" id="UP000094600"/>
    </source>
</evidence>
<dbReference type="KEGG" id="xho:A9255_18070"/>
<reference evidence="5 7" key="2">
    <citation type="journal article" date="2017" name="Nat. Microbiol.">
        <title>Natural product diversity associated with the nematode symbionts Photorhabdus and Xenorhabdus.</title>
        <authorList>
            <person name="Tobias N.J."/>
            <person name="Wolff H."/>
            <person name="Djahanschiri B."/>
            <person name="Grundmann F."/>
            <person name="Kronenwerth M."/>
            <person name="Shi Y.M."/>
            <person name="Simonyi S."/>
            <person name="Grun P."/>
            <person name="Shapiro-Ilan D."/>
            <person name="Pidot S.J."/>
            <person name="Stinear T.P."/>
            <person name="Ebersberger I."/>
            <person name="Bode H.B."/>
        </authorList>
    </citation>
    <scope>NUCLEOTIDE SEQUENCE [LARGE SCALE GENOMIC DNA]</scope>
    <source>
        <strain evidence="5 7">DSM 17903</strain>
    </source>
</reference>
<dbReference type="Proteomes" id="UP000225433">
    <property type="component" value="Unassembled WGS sequence"/>
</dbReference>
<dbReference type="InterPro" id="IPR022204">
    <property type="entry name" value="PpdC-like_C"/>
</dbReference>
<accession>A0A2G0QGE3</accession>
<dbReference type="EMBL" id="NJAI01000001">
    <property type="protein sequence ID" value="PHM58303.1"/>
    <property type="molecule type" value="Genomic_DNA"/>
</dbReference>
<evidence type="ECO:0000256" key="2">
    <source>
        <dbReference type="SAM" id="Phobius"/>
    </source>
</evidence>
<protein>
    <submittedName>
        <fullName evidence="4">Prepilin-type N-terminal cleavage/methylation domain-containing protein</fullName>
    </submittedName>
</protein>
<gene>
    <name evidence="4" type="ORF">A9255_18070</name>
    <name evidence="5" type="ORF">Xhom_01319</name>
</gene>
<dbReference type="GO" id="GO:0016020">
    <property type="term" value="C:membrane"/>
    <property type="evidence" value="ECO:0007669"/>
    <property type="project" value="UniProtKB-SubCell"/>
</dbReference>
<evidence type="ECO:0000313" key="5">
    <source>
        <dbReference type="EMBL" id="PHM58303.1"/>
    </source>
</evidence>
<organism evidence="5 7">
    <name type="scientific">Xenorhabdus hominickii</name>
    <dbReference type="NCBI Taxonomy" id="351679"/>
    <lineage>
        <taxon>Bacteria</taxon>
        <taxon>Pseudomonadati</taxon>
        <taxon>Pseudomonadota</taxon>
        <taxon>Gammaproteobacteria</taxon>
        <taxon>Enterobacterales</taxon>
        <taxon>Morganellaceae</taxon>
        <taxon>Xenorhabdus</taxon>
    </lineage>
</organism>
<proteinExistence type="predicted"/>
<feature type="domain" description="Prepilin peptidase dependent protein C-like C-terminal" evidence="3">
    <location>
        <begin position="35"/>
        <end position="121"/>
    </location>
</feature>
<dbReference type="STRING" id="351679.A9255_18070"/>
<evidence type="ECO:0000313" key="7">
    <source>
        <dbReference type="Proteomes" id="UP000225433"/>
    </source>
</evidence>
<comment type="subcellular location">
    <subcellularLocation>
        <location evidence="1">Membrane</location>
        <topology evidence="1">Single-pass membrane protein</topology>
    </subcellularLocation>
</comment>
<sequence length="127" mass="14575">MKIFHQVGRQEGMSLPEVMVASVVFAISVLGLMRYHQALSTSFQQYWVQLKVVRDVYNQLEQYEQLDGHPEFGKATGKMASPLGWKAEFQREFHFSGCYQLTVKLTLHYNKPSKLERWICASGGSDV</sequence>
<dbReference type="AlphaFoldDB" id="A0A2G0QGE3"/>
<dbReference type="NCBIfam" id="TIGR02532">
    <property type="entry name" value="IV_pilin_GFxxxE"/>
    <property type="match status" value="1"/>
</dbReference>
<dbReference type="Proteomes" id="UP000094600">
    <property type="component" value="Chromosome"/>
</dbReference>
<name>A0A2G0QGE3_XENHO</name>
<dbReference type="EMBL" id="CP016176">
    <property type="protein sequence ID" value="AOM42297.1"/>
    <property type="molecule type" value="Genomic_DNA"/>
</dbReference>
<evidence type="ECO:0000259" key="3">
    <source>
        <dbReference type="Pfam" id="PF12528"/>
    </source>
</evidence>
<keyword evidence="2" id="KW-1133">Transmembrane helix</keyword>
<dbReference type="InterPro" id="IPR012902">
    <property type="entry name" value="N_methyl_site"/>
</dbReference>
<dbReference type="PROSITE" id="PS00409">
    <property type="entry name" value="PROKAR_NTER_METHYL"/>
    <property type="match status" value="1"/>
</dbReference>
<reference evidence="4 6" key="1">
    <citation type="submission" date="2016-06" db="EMBL/GenBank/DDBJ databases">
        <title>Bacterial characters and pathogenicity of Xenorhabdus hominickii from an entomopathogenic nematode, Steinernema monticolum.</title>
        <authorList>
            <person name="Park Y."/>
            <person name="Kim Y."/>
        </authorList>
    </citation>
    <scope>NUCLEOTIDE SEQUENCE [LARGE SCALE GENOMIC DNA]</scope>
    <source>
        <strain evidence="4 6">ANU1</strain>
    </source>
</reference>
<keyword evidence="2" id="KW-0812">Transmembrane</keyword>
<dbReference type="RefSeq" id="WP_069317933.1">
    <property type="nucleotide sequence ID" value="NZ_CAWNQJ010000001.1"/>
</dbReference>
<evidence type="ECO:0000313" key="4">
    <source>
        <dbReference type="EMBL" id="AOM42297.1"/>
    </source>
</evidence>
<dbReference type="OrthoDB" id="6459306at2"/>
<evidence type="ECO:0000256" key="1">
    <source>
        <dbReference type="ARBA" id="ARBA00004167"/>
    </source>
</evidence>
<keyword evidence="2" id="KW-0472">Membrane</keyword>
<feature type="transmembrane region" description="Helical" evidence="2">
    <location>
        <begin position="18"/>
        <end position="35"/>
    </location>
</feature>